<reference evidence="10 11" key="1">
    <citation type="journal article" date="2011" name="Proc. Natl. Acad. Sci. U.S.A.">
        <title>Comparative genomics of xylose-fermenting fungi for enhanced biofuel production.</title>
        <authorList>
            <person name="Wohlbach D.J."/>
            <person name="Kuo A."/>
            <person name="Sato T.K."/>
            <person name="Potts K.M."/>
            <person name="Salamov A.A."/>
            <person name="LaButti K.M."/>
            <person name="Sun H."/>
            <person name="Clum A."/>
            <person name="Pangilinan J.L."/>
            <person name="Lindquist E.A."/>
            <person name="Lucas S."/>
            <person name="Lapidus A."/>
            <person name="Jin M."/>
            <person name="Gunawan C."/>
            <person name="Balan V."/>
            <person name="Dale B.E."/>
            <person name="Jeffries T.W."/>
            <person name="Zinkel R."/>
            <person name="Barry K.W."/>
            <person name="Grigoriev I.V."/>
            <person name="Gasch A.P."/>
        </authorList>
    </citation>
    <scope>NUCLEOTIDE SEQUENCE [LARGE SCALE GENOMIC DNA]</scope>
    <source>
        <strain evidence="11">NRRL Y-27907 / 11-Y1</strain>
    </source>
</reference>
<dbReference type="Pfam" id="PF04258">
    <property type="entry name" value="Peptidase_A22B"/>
    <property type="match status" value="1"/>
</dbReference>
<dbReference type="eggNOG" id="KOG2443">
    <property type="taxonomic scope" value="Eukaryota"/>
</dbReference>
<evidence type="ECO:0000313" key="10">
    <source>
        <dbReference type="EMBL" id="EGW30625.1"/>
    </source>
</evidence>
<dbReference type="Proteomes" id="UP000000709">
    <property type="component" value="Unassembled WGS sequence"/>
</dbReference>
<dbReference type="PANTHER" id="PTHR12174">
    <property type="entry name" value="SIGNAL PEPTIDE PEPTIDASE"/>
    <property type="match status" value="1"/>
</dbReference>
<dbReference type="GO" id="GO:0042500">
    <property type="term" value="F:aspartic endopeptidase activity, intramembrane cleaving"/>
    <property type="evidence" value="ECO:0007669"/>
    <property type="project" value="InterPro"/>
</dbReference>
<dbReference type="RefSeq" id="XP_007377596.1">
    <property type="nucleotide sequence ID" value="XM_007377534.1"/>
</dbReference>
<dbReference type="InParanoid" id="G3AUR9"/>
<evidence type="ECO:0000256" key="4">
    <source>
        <dbReference type="ARBA" id="ARBA00022801"/>
    </source>
</evidence>
<dbReference type="GO" id="GO:0006465">
    <property type="term" value="P:signal peptide processing"/>
    <property type="evidence" value="ECO:0007669"/>
    <property type="project" value="TreeGrafter"/>
</dbReference>
<feature type="region of interest" description="Disordered" evidence="8">
    <location>
        <begin position="229"/>
        <end position="261"/>
    </location>
</feature>
<evidence type="ECO:0000256" key="1">
    <source>
        <dbReference type="ARBA" id="ARBA00004477"/>
    </source>
</evidence>
<evidence type="ECO:0000256" key="7">
    <source>
        <dbReference type="ARBA" id="ARBA00023136"/>
    </source>
</evidence>
<evidence type="ECO:0000256" key="8">
    <source>
        <dbReference type="SAM" id="MobiDB-lite"/>
    </source>
</evidence>
<keyword evidence="4" id="KW-0378">Hydrolase</keyword>
<evidence type="ECO:0000313" key="11">
    <source>
        <dbReference type="Proteomes" id="UP000000709"/>
    </source>
</evidence>
<dbReference type="GeneID" id="18874760"/>
<keyword evidence="11" id="KW-1185">Reference proteome</keyword>
<evidence type="ECO:0000256" key="6">
    <source>
        <dbReference type="ARBA" id="ARBA00022989"/>
    </source>
</evidence>
<dbReference type="AlphaFoldDB" id="G3AUR9"/>
<dbReference type="GO" id="GO:0098553">
    <property type="term" value="C:lumenal side of endoplasmic reticulum membrane"/>
    <property type="evidence" value="ECO:0007669"/>
    <property type="project" value="TreeGrafter"/>
</dbReference>
<dbReference type="EMBL" id="GL996505">
    <property type="protein sequence ID" value="EGW30625.1"/>
    <property type="molecule type" value="Genomic_DNA"/>
</dbReference>
<feature type="non-terminal residue" evidence="10">
    <location>
        <position position="261"/>
    </location>
</feature>
<comment type="subcellular location">
    <subcellularLocation>
        <location evidence="1">Endoplasmic reticulum membrane</location>
        <topology evidence="1">Multi-pass membrane protein</topology>
    </subcellularLocation>
</comment>
<organism evidence="11">
    <name type="scientific">Spathaspora passalidarum (strain NRRL Y-27907 / 11-Y1)</name>
    <dbReference type="NCBI Taxonomy" id="619300"/>
    <lineage>
        <taxon>Eukaryota</taxon>
        <taxon>Fungi</taxon>
        <taxon>Dikarya</taxon>
        <taxon>Ascomycota</taxon>
        <taxon>Saccharomycotina</taxon>
        <taxon>Pichiomycetes</taxon>
        <taxon>Debaryomycetaceae</taxon>
        <taxon>Spathaspora</taxon>
    </lineage>
</organism>
<protein>
    <recommendedName>
        <fullName evidence="12">Peptidase A22B, signal peptide peptidase</fullName>
    </recommendedName>
</protein>
<dbReference type="KEGG" id="spaa:SPAPADRAFT_63453"/>
<evidence type="ECO:0000256" key="3">
    <source>
        <dbReference type="ARBA" id="ARBA00022692"/>
    </source>
</evidence>
<feature type="transmembrane region" description="Helical" evidence="9">
    <location>
        <begin position="165"/>
        <end position="183"/>
    </location>
</feature>
<dbReference type="SMART" id="SM00730">
    <property type="entry name" value="PSN"/>
    <property type="match status" value="1"/>
</dbReference>
<feature type="transmembrane region" description="Helical" evidence="9">
    <location>
        <begin position="25"/>
        <end position="42"/>
    </location>
</feature>
<dbReference type="InterPro" id="IPR006639">
    <property type="entry name" value="Preselin/SPP"/>
</dbReference>
<feature type="transmembrane region" description="Helical" evidence="9">
    <location>
        <begin position="49"/>
        <end position="66"/>
    </location>
</feature>
<gene>
    <name evidence="10" type="ORF">SPAPADRAFT_63453</name>
</gene>
<name>G3AUR9_SPAPN</name>
<dbReference type="GO" id="GO:0033619">
    <property type="term" value="P:membrane protein proteolysis"/>
    <property type="evidence" value="ECO:0007669"/>
    <property type="project" value="TreeGrafter"/>
</dbReference>
<sequence length="261" mass="29665">MKFVASFVVTSVVMGLHYHFPNNWIIGNILGVSFVISTLSQIKLNQFKLVYLLLSGLFFYDIYFVFGTDIMETVATGLEVPMKLLMPRIGSQFSLLGLGDVVVPGFLISLCLRFDIYQYYARNDVSFHHLNNYAQPYFKASLVSYVLGLLLTFSMLHIFQVGQPALLYIVPCLLIGVTGLSLFRQEFTEFWSFSEDISEFVDEKDKEEGEDYQVKEEGDNVEANLVDDVYEDGDGSNDGEYSNNDSEKDDDEEEDATYFEG</sequence>
<proteinExistence type="inferred from homology"/>
<evidence type="ECO:0000256" key="2">
    <source>
        <dbReference type="ARBA" id="ARBA00006859"/>
    </source>
</evidence>
<accession>G3AUR9</accession>
<feature type="compositionally biased region" description="Acidic residues" evidence="8">
    <location>
        <begin position="247"/>
        <end position="261"/>
    </location>
</feature>
<feature type="transmembrane region" description="Helical" evidence="9">
    <location>
        <begin position="137"/>
        <end position="159"/>
    </location>
</feature>
<feature type="transmembrane region" description="Helical" evidence="9">
    <location>
        <begin position="93"/>
        <end position="116"/>
    </location>
</feature>
<keyword evidence="3 9" id="KW-0812">Transmembrane</keyword>
<dbReference type="GO" id="GO:0098554">
    <property type="term" value="C:cytoplasmic side of endoplasmic reticulum membrane"/>
    <property type="evidence" value="ECO:0007669"/>
    <property type="project" value="TreeGrafter"/>
</dbReference>
<keyword evidence="6 9" id="KW-1133">Transmembrane helix</keyword>
<dbReference type="InterPro" id="IPR007369">
    <property type="entry name" value="Peptidase_A22B_SPP"/>
</dbReference>
<keyword evidence="7 9" id="KW-0472">Membrane</keyword>
<evidence type="ECO:0000256" key="9">
    <source>
        <dbReference type="SAM" id="Phobius"/>
    </source>
</evidence>
<comment type="similarity">
    <text evidence="2">Belongs to the peptidase A22B family.</text>
</comment>
<evidence type="ECO:0000256" key="5">
    <source>
        <dbReference type="ARBA" id="ARBA00022824"/>
    </source>
</evidence>
<keyword evidence="5" id="KW-0256">Endoplasmic reticulum</keyword>
<dbReference type="OrthoDB" id="29661at2759"/>
<dbReference type="STRING" id="619300.G3AUR9"/>
<dbReference type="PANTHER" id="PTHR12174:SF23">
    <property type="entry name" value="MINOR HISTOCOMPATIBILITY ANTIGEN H13"/>
    <property type="match status" value="1"/>
</dbReference>
<evidence type="ECO:0008006" key="12">
    <source>
        <dbReference type="Google" id="ProtNLM"/>
    </source>
</evidence>
<dbReference type="HOGENOM" id="CLU_1071835_0_0_1"/>